<dbReference type="OrthoDB" id="1679483at2"/>
<gene>
    <name evidence="2" type="ORF">DNH61_12980</name>
</gene>
<keyword evidence="1" id="KW-0812">Transmembrane</keyword>
<keyword evidence="1" id="KW-0472">Membrane</keyword>
<feature type="transmembrane region" description="Helical" evidence="1">
    <location>
        <begin position="97"/>
        <end position="115"/>
    </location>
</feature>
<feature type="transmembrane region" description="Helical" evidence="1">
    <location>
        <begin position="60"/>
        <end position="77"/>
    </location>
</feature>
<feature type="transmembrane region" description="Helical" evidence="1">
    <location>
        <begin position="28"/>
        <end position="48"/>
    </location>
</feature>
<keyword evidence="3" id="KW-1185">Reference proteome</keyword>
<organism evidence="2 3">
    <name type="scientific">Paenibacillus sambharensis</name>
    <dbReference type="NCBI Taxonomy" id="1803190"/>
    <lineage>
        <taxon>Bacteria</taxon>
        <taxon>Bacillati</taxon>
        <taxon>Bacillota</taxon>
        <taxon>Bacilli</taxon>
        <taxon>Bacillales</taxon>
        <taxon>Paenibacillaceae</taxon>
        <taxon>Paenibacillus</taxon>
    </lineage>
</organism>
<comment type="caution">
    <text evidence="2">The sequence shown here is derived from an EMBL/GenBank/DDBJ whole genome shotgun (WGS) entry which is preliminary data.</text>
</comment>
<name>A0A2W1LKB6_9BACL</name>
<dbReference type="AlphaFoldDB" id="A0A2W1LKB6"/>
<proteinExistence type="predicted"/>
<dbReference type="EMBL" id="QKRB01000044">
    <property type="protein sequence ID" value="PZD95442.1"/>
    <property type="molecule type" value="Genomic_DNA"/>
</dbReference>
<feature type="transmembrane region" description="Helical" evidence="1">
    <location>
        <begin position="122"/>
        <end position="141"/>
    </location>
</feature>
<evidence type="ECO:0000256" key="1">
    <source>
        <dbReference type="SAM" id="Phobius"/>
    </source>
</evidence>
<accession>A0A2W1LKB6</accession>
<dbReference type="Proteomes" id="UP000249522">
    <property type="component" value="Unassembled WGS sequence"/>
</dbReference>
<evidence type="ECO:0000313" key="2">
    <source>
        <dbReference type="EMBL" id="PZD95442.1"/>
    </source>
</evidence>
<sequence>MQEVTLEDLNRVQEELSGMRWNYWKSEVLFTFPWWFLIISMAVVLILWVRTVDKSRLPQIVICGLITQIVCVSFDVTGAELQLWDYPNMVIPWGSRLYSVDLMIGFLFMWIYQYAKSWSQYALFALLLALLFAFVLEPIAVWMDIYVPYNWHYAYSAPIYFLIALFTRWAADKVMQLQAKSRA</sequence>
<dbReference type="RefSeq" id="WP_111147072.1">
    <property type="nucleotide sequence ID" value="NZ_QKRB01000044.1"/>
</dbReference>
<protein>
    <submittedName>
        <fullName evidence="2">Uncharacterized protein</fullName>
    </submittedName>
</protein>
<reference evidence="2 3" key="1">
    <citation type="submission" date="2018-06" db="EMBL/GenBank/DDBJ databases">
        <title>Paenibacillus imtechensis sp. nov.</title>
        <authorList>
            <person name="Pinnaka A.K."/>
            <person name="Singh H."/>
            <person name="Kaur M."/>
        </authorList>
    </citation>
    <scope>NUCLEOTIDE SEQUENCE [LARGE SCALE GENOMIC DNA]</scope>
    <source>
        <strain evidence="2 3">SMB1</strain>
    </source>
</reference>
<keyword evidence="1" id="KW-1133">Transmembrane helix</keyword>
<evidence type="ECO:0000313" key="3">
    <source>
        <dbReference type="Proteomes" id="UP000249522"/>
    </source>
</evidence>
<feature type="transmembrane region" description="Helical" evidence="1">
    <location>
        <begin position="153"/>
        <end position="171"/>
    </location>
</feature>